<dbReference type="Pfam" id="PF00027">
    <property type="entry name" value="cNMP_binding"/>
    <property type="match status" value="1"/>
</dbReference>
<keyword evidence="1" id="KW-0285">Flavoprotein</keyword>
<dbReference type="Gene3D" id="2.60.120.10">
    <property type="entry name" value="Jelly Rolls"/>
    <property type="match status" value="1"/>
</dbReference>
<dbReference type="SUPFAM" id="SSF51905">
    <property type="entry name" value="FAD/NAD(P)-binding domain"/>
    <property type="match status" value="1"/>
</dbReference>
<reference evidence="4 5" key="1">
    <citation type="submission" date="2016-10" db="EMBL/GenBank/DDBJ databases">
        <authorList>
            <person name="de Groot N.N."/>
        </authorList>
    </citation>
    <scope>NUCLEOTIDE SEQUENCE [LARGE SCALE GENOMIC DNA]</scope>
    <source>
        <strain evidence="4 5">DSM 21001</strain>
    </source>
</reference>
<evidence type="ECO:0000313" key="4">
    <source>
        <dbReference type="EMBL" id="SFS12276.1"/>
    </source>
</evidence>
<accession>A0A1I6M977</accession>
<dbReference type="InterPro" id="IPR050097">
    <property type="entry name" value="Ferredoxin-NADP_redctase_2"/>
</dbReference>
<dbReference type="AlphaFoldDB" id="A0A1I6M977"/>
<dbReference type="Proteomes" id="UP000199024">
    <property type="component" value="Unassembled WGS sequence"/>
</dbReference>
<evidence type="ECO:0000256" key="1">
    <source>
        <dbReference type="ARBA" id="ARBA00022630"/>
    </source>
</evidence>
<dbReference type="EMBL" id="FOZL01000001">
    <property type="protein sequence ID" value="SFS12276.1"/>
    <property type="molecule type" value="Genomic_DNA"/>
</dbReference>
<dbReference type="InterPro" id="IPR023753">
    <property type="entry name" value="FAD/NAD-binding_dom"/>
</dbReference>
<keyword evidence="2" id="KW-0560">Oxidoreductase</keyword>
<dbReference type="SMART" id="SM00100">
    <property type="entry name" value="cNMP"/>
    <property type="match status" value="1"/>
</dbReference>
<dbReference type="PANTHER" id="PTHR48105">
    <property type="entry name" value="THIOREDOXIN REDUCTASE 1-RELATED-RELATED"/>
    <property type="match status" value="1"/>
</dbReference>
<keyword evidence="5" id="KW-1185">Reference proteome</keyword>
<proteinExistence type="predicted"/>
<dbReference type="Pfam" id="PF07992">
    <property type="entry name" value="Pyr_redox_2"/>
    <property type="match status" value="1"/>
</dbReference>
<dbReference type="InterPro" id="IPR014710">
    <property type="entry name" value="RmlC-like_jellyroll"/>
</dbReference>
<dbReference type="InterPro" id="IPR036188">
    <property type="entry name" value="FAD/NAD-bd_sf"/>
</dbReference>
<evidence type="ECO:0000313" key="5">
    <source>
        <dbReference type="Proteomes" id="UP000199024"/>
    </source>
</evidence>
<dbReference type="Gene3D" id="3.50.50.60">
    <property type="entry name" value="FAD/NAD(P)-binding domain"/>
    <property type="match status" value="2"/>
</dbReference>
<name>A0A1I6M977_9BACT</name>
<dbReference type="STRING" id="474950.SAMN05421771_2093"/>
<dbReference type="GO" id="GO:0016491">
    <property type="term" value="F:oxidoreductase activity"/>
    <property type="evidence" value="ECO:0007669"/>
    <property type="project" value="UniProtKB-KW"/>
</dbReference>
<dbReference type="SUPFAM" id="SSF51206">
    <property type="entry name" value="cAMP-binding domain-like"/>
    <property type="match status" value="1"/>
</dbReference>
<gene>
    <name evidence="4" type="ORF">SAMN05421771_2093</name>
</gene>
<dbReference type="InterPro" id="IPR018490">
    <property type="entry name" value="cNMP-bd_dom_sf"/>
</dbReference>
<dbReference type="InterPro" id="IPR000595">
    <property type="entry name" value="cNMP-bd_dom"/>
</dbReference>
<feature type="domain" description="Cyclic nucleotide-binding" evidence="3">
    <location>
        <begin position="22"/>
        <end position="125"/>
    </location>
</feature>
<evidence type="ECO:0000259" key="3">
    <source>
        <dbReference type="PROSITE" id="PS50042"/>
    </source>
</evidence>
<dbReference type="OrthoDB" id="109585at2"/>
<sequence>MLIPPISCAANTNRQQSNRHASFPVFGQEIVTRLMELGVVEIFEPGAFLFLRGARDVDMFVVVDGEIEIIEKIGQMTGNTFAVLGRGQFTGELDLLDSRRTLFDCRAITRSRILRINRSMLRQIIRSEIEIADLVMQACMGRRSDIVRDASGGVTLIGHKHSADTIRLLRFLTRNGHPYTMLDPSTNADANSLIHSFDFQQAHLPVVLLGDQTVLRNPSTALLSDELGLTDVSDRTTVYDVAIIGAGPAGLAAAVYAASEGLSTVVIEGNTPGGQAGTSSRIENYLGFPTGVSGQELSDRSLAQAQKFGARFAISRDVVTMRREKNIYALHLEDGEPVTSRTVVIATGARYQKLNLPNYERFEYQGIHYAATAMEAGLCLNQEVVVVGAGNSAGQAALFLSQTSKCVHLLIRGERLETTMSNYLIQRILSSRRISLRVRSEIVRMDGEDCLQEVTWRDNAIGKIESRAISNVFVMIGARPRTQGFCHDLAVDAKGFIMTGGAVASESLFGTNLEAVFAVGDVRSGSVKRVASAVGEGSVVVSDIHKYLASTKKADSAYSVPARGVVPAYMPAVMQALPQGF</sequence>
<dbReference type="PROSITE" id="PS50042">
    <property type="entry name" value="CNMP_BINDING_3"/>
    <property type="match status" value="1"/>
</dbReference>
<protein>
    <submittedName>
        <fullName evidence="4">Thioredoxin reductase (NADPH)</fullName>
    </submittedName>
</protein>
<evidence type="ECO:0000256" key="2">
    <source>
        <dbReference type="ARBA" id="ARBA00023002"/>
    </source>
</evidence>
<organism evidence="4 5">
    <name type="scientific">Granulicella pectinivorans</name>
    <dbReference type="NCBI Taxonomy" id="474950"/>
    <lineage>
        <taxon>Bacteria</taxon>
        <taxon>Pseudomonadati</taxon>
        <taxon>Acidobacteriota</taxon>
        <taxon>Terriglobia</taxon>
        <taxon>Terriglobales</taxon>
        <taxon>Acidobacteriaceae</taxon>
        <taxon>Granulicella</taxon>
    </lineage>
</organism>
<dbReference type="PRINTS" id="PR00368">
    <property type="entry name" value="FADPNR"/>
</dbReference>
<dbReference type="PRINTS" id="PR00469">
    <property type="entry name" value="PNDRDTASEII"/>
</dbReference>
<dbReference type="CDD" id="cd00038">
    <property type="entry name" value="CAP_ED"/>
    <property type="match status" value="1"/>
</dbReference>